<dbReference type="EMBL" id="JACHXE010000002">
    <property type="protein sequence ID" value="MBB3076082.1"/>
    <property type="molecule type" value="Genomic_DNA"/>
</dbReference>
<dbReference type="NCBIfam" id="NF041045">
    <property type="entry name" value="RsbA_anti_sig"/>
    <property type="match status" value="1"/>
</dbReference>
<dbReference type="Proteomes" id="UP000572907">
    <property type="component" value="Unassembled WGS sequence"/>
</dbReference>
<name>A0A7W5F0Z1_9ACTN</name>
<comment type="caution">
    <text evidence="2">The sequence shown here is derived from an EMBL/GenBank/DDBJ whole genome shotgun (WGS) entry which is preliminary data.</text>
</comment>
<dbReference type="AlphaFoldDB" id="A0A7W5F0Z1"/>
<dbReference type="Pfam" id="PF14417">
    <property type="entry name" value="MEDS"/>
    <property type="match status" value="1"/>
</dbReference>
<dbReference type="RefSeq" id="WP_184591004.1">
    <property type="nucleotide sequence ID" value="NZ_BMUP01000003.1"/>
</dbReference>
<dbReference type="InterPro" id="IPR047718">
    <property type="entry name" value="RsbA-like_anti_sig"/>
</dbReference>
<proteinExistence type="predicted"/>
<organism evidence="2 3">
    <name type="scientific">Streptomyces violarus</name>
    <dbReference type="NCBI Taxonomy" id="67380"/>
    <lineage>
        <taxon>Bacteria</taxon>
        <taxon>Bacillati</taxon>
        <taxon>Actinomycetota</taxon>
        <taxon>Actinomycetes</taxon>
        <taxon>Kitasatosporales</taxon>
        <taxon>Streptomycetaceae</taxon>
        <taxon>Streptomyces</taxon>
    </lineage>
</organism>
<protein>
    <recommendedName>
        <fullName evidence="1">MEDS domain-containing protein</fullName>
    </recommendedName>
</protein>
<evidence type="ECO:0000259" key="1">
    <source>
        <dbReference type="Pfam" id="PF14417"/>
    </source>
</evidence>
<keyword evidence="3" id="KW-1185">Reference proteome</keyword>
<dbReference type="InterPro" id="IPR025847">
    <property type="entry name" value="MEDS_domain"/>
</dbReference>
<evidence type="ECO:0000313" key="3">
    <source>
        <dbReference type="Proteomes" id="UP000572907"/>
    </source>
</evidence>
<gene>
    <name evidence="2" type="ORF">FHS41_002559</name>
</gene>
<evidence type="ECO:0000313" key="2">
    <source>
        <dbReference type="EMBL" id="MBB3076082.1"/>
    </source>
</evidence>
<feature type="domain" description="MEDS" evidence="1">
    <location>
        <begin position="13"/>
        <end position="164"/>
    </location>
</feature>
<reference evidence="2 3" key="1">
    <citation type="submission" date="2020-08" db="EMBL/GenBank/DDBJ databases">
        <title>Genomic Encyclopedia of Type Strains, Phase III (KMG-III): the genomes of soil and plant-associated and newly described type strains.</title>
        <authorList>
            <person name="Whitman W."/>
        </authorList>
    </citation>
    <scope>NUCLEOTIDE SEQUENCE [LARGE SCALE GENOMIC DNA]</scope>
    <source>
        <strain evidence="2 3">CECT 3237</strain>
    </source>
</reference>
<sequence length="303" mass="32069">MTVQQPSVPAPFDHRMAVFDSDEDFVAAALPFLGEGLAAPGEPPPVAIADPRNLDLLRDTLGGDAKDITCIPHTDWYTGSAANAVARAAAYLAAHAGPDGRIHLLMEPVWSGRAGRSTRETTEWIRYEALANPLFAPMATTALCAYDTRTAGPAVVAAARRTHPDTDVYQDPVRLAAELDAVPLPLPPLDARRLAQPHAGAVQSWAQTRGLPAADAELFATAVAETAAALDPLDGTALLWGEAPACVCELRSARRIDDPLAGFVPPPATGPEPGPGLWYARQVCAYVDIRDDTEGATVRLQYG</sequence>
<accession>A0A7W5F0Z1</accession>